<dbReference type="GeneID" id="30173939"/>
<reference evidence="3" key="1">
    <citation type="submission" date="2013-07" db="EMBL/GenBank/DDBJ databases">
        <title>The Genome Sequence of Cryptococcus pinus CBS10737.</title>
        <authorList>
            <consortium name="The Broad Institute Genome Sequencing Platform"/>
            <person name="Cuomo C."/>
            <person name="Litvintseva A."/>
            <person name="Chen Y."/>
            <person name="Heitman J."/>
            <person name="Sun S."/>
            <person name="Springer D."/>
            <person name="Dromer F."/>
            <person name="Young S.K."/>
            <person name="Zeng Q."/>
            <person name="Gargeya S."/>
            <person name="Fitzgerald M."/>
            <person name="Abouelleil A."/>
            <person name="Alvarado L."/>
            <person name="Berlin A.M."/>
            <person name="Chapman S.B."/>
            <person name="Dewar J."/>
            <person name="Goldberg J."/>
            <person name="Griggs A."/>
            <person name="Gujja S."/>
            <person name="Hansen M."/>
            <person name="Howarth C."/>
            <person name="Imamovic A."/>
            <person name="Larimer J."/>
            <person name="McCowan C."/>
            <person name="Murphy C."/>
            <person name="Pearson M."/>
            <person name="Priest M."/>
            <person name="Roberts A."/>
            <person name="Saif S."/>
            <person name="Shea T."/>
            <person name="Sykes S."/>
            <person name="Wortman J."/>
            <person name="Nusbaum C."/>
            <person name="Birren B."/>
        </authorList>
    </citation>
    <scope>NUCLEOTIDE SEQUENCE [LARGE SCALE GENOMIC DNA]</scope>
    <source>
        <strain evidence="3">CBS 10737</strain>
    </source>
</reference>
<sequence length="297" mass="31092">MAPSMISALSAVAIMALMACKVNAATYLGCVAETGTITTTTTLGNVGKCDTFCGGDGGNTPYFYFMASSEQCNCATTTSAAMYWTEGSATDGTCTTDSNYVLYSRVTSFNFQGCDTNMETDDAPPNVDNFEDCLAACATEGSVMVEPLSGSNQFGCRCNSAYTINGGTPAGSCDAGTWFTYVHSQEATASGLARRRMRERLQKLRRESQTLCPGGLKACSVPGTSAYECIDTQTELESCGGCLSGEYQNVMNSTLGIDCTNLEGVAKGAVTCVNAQCQAFACRNGFELASGLCVSIL</sequence>
<dbReference type="Pfam" id="PF21671">
    <property type="entry name" value="CPL1-like"/>
    <property type="match status" value="1"/>
</dbReference>
<keyword evidence="5" id="KW-1185">Reference proteome</keyword>
<gene>
    <name evidence="3" type="ORF">I206_05570</name>
    <name evidence="4" type="ORF">I206_106884</name>
</gene>
<dbReference type="PANTHER" id="PTHR35192">
    <property type="entry name" value="PROTEIN, PUTATIVE-RELATED"/>
    <property type="match status" value="1"/>
</dbReference>
<accession>A0A1B9HZS2</accession>
<name>A0A1B9HZS2_9TREE</name>
<feature type="signal peptide" evidence="1">
    <location>
        <begin position="1"/>
        <end position="24"/>
    </location>
</feature>
<organism evidence="3">
    <name type="scientific">Kwoniella pini CBS 10737</name>
    <dbReference type="NCBI Taxonomy" id="1296096"/>
    <lineage>
        <taxon>Eukaryota</taxon>
        <taxon>Fungi</taxon>
        <taxon>Dikarya</taxon>
        <taxon>Basidiomycota</taxon>
        <taxon>Agaricomycotina</taxon>
        <taxon>Tremellomycetes</taxon>
        <taxon>Tremellales</taxon>
        <taxon>Cryptococcaceae</taxon>
        <taxon>Kwoniella</taxon>
    </lineage>
</organism>
<evidence type="ECO:0000313" key="4">
    <source>
        <dbReference type="EMBL" id="WWC72920.1"/>
    </source>
</evidence>
<dbReference type="PANTHER" id="PTHR35192:SF2">
    <property type="entry name" value="APPLE DOMAIN-CONTAINING PROTEIN"/>
    <property type="match status" value="1"/>
</dbReference>
<keyword evidence="1" id="KW-0732">Signal</keyword>
<evidence type="ECO:0000259" key="2">
    <source>
        <dbReference type="Pfam" id="PF21671"/>
    </source>
</evidence>
<dbReference type="KEGG" id="kpin:30173939"/>
<dbReference type="AlphaFoldDB" id="A0A1B9HZS2"/>
<dbReference type="Proteomes" id="UP000094020">
    <property type="component" value="Chromosome 10"/>
</dbReference>
<proteinExistence type="predicted"/>
<evidence type="ECO:0000313" key="5">
    <source>
        <dbReference type="Proteomes" id="UP000094020"/>
    </source>
</evidence>
<reference evidence="4" key="4">
    <citation type="submission" date="2024-02" db="EMBL/GenBank/DDBJ databases">
        <title>Comparative genomics of Cryptococcus and Kwoniella reveals pathogenesis evolution and contrasting modes of karyotype evolution via chromosome fusion or intercentromeric recombination.</title>
        <authorList>
            <person name="Coelho M.A."/>
            <person name="David-Palma M."/>
            <person name="Shea T."/>
            <person name="Bowers K."/>
            <person name="McGinley-Smith S."/>
            <person name="Mohammad A.W."/>
            <person name="Gnirke A."/>
            <person name="Yurkov A.M."/>
            <person name="Nowrousian M."/>
            <person name="Sun S."/>
            <person name="Cuomo C.A."/>
            <person name="Heitman J."/>
        </authorList>
    </citation>
    <scope>NUCLEOTIDE SEQUENCE</scope>
    <source>
        <strain evidence="4">CBS 10737</strain>
    </source>
</reference>
<dbReference type="RefSeq" id="XP_019010008.1">
    <property type="nucleotide sequence ID" value="XM_019157290.1"/>
</dbReference>
<dbReference type="STRING" id="1296096.A0A1B9HZS2"/>
<evidence type="ECO:0000256" key="1">
    <source>
        <dbReference type="SAM" id="SignalP"/>
    </source>
</evidence>
<reference evidence="4" key="2">
    <citation type="submission" date="2013-07" db="EMBL/GenBank/DDBJ databases">
        <authorList>
            <consortium name="The Broad Institute Genome Sequencing Platform"/>
            <person name="Cuomo C."/>
            <person name="Litvintseva A."/>
            <person name="Chen Y."/>
            <person name="Heitman J."/>
            <person name="Sun S."/>
            <person name="Springer D."/>
            <person name="Dromer F."/>
            <person name="Young S.K."/>
            <person name="Zeng Q."/>
            <person name="Gargeya S."/>
            <person name="Fitzgerald M."/>
            <person name="Abouelleil A."/>
            <person name="Alvarado L."/>
            <person name="Berlin A.M."/>
            <person name="Chapman S.B."/>
            <person name="Dewar J."/>
            <person name="Goldberg J."/>
            <person name="Griggs A."/>
            <person name="Gujja S."/>
            <person name="Hansen M."/>
            <person name="Howarth C."/>
            <person name="Imamovic A."/>
            <person name="Larimer J."/>
            <person name="McCowan C."/>
            <person name="Murphy C."/>
            <person name="Pearson M."/>
            <person name="Priest M."/>
            <person name="Roberts A."/>
            <person name="Saif S."/>
            <person name="Shea T."/>
            <person name="Sykes S."/>
            <person name="Wortman J."/>
            <person name="Nusbaum C."/>
            <person name="Birren B."/>
        </authorList>
    </citation>
    <scope>NUCLEOTIDE SEQUENCE</scope>
    <source>
        <strain evidence="4">CBS 10737</strain>
    </source>
</reference>
<feature type="domain" description="Protein CPL1-like" evidence="2">
    <location>
        <begin position="227"/>
        <end position="289"/>
    </location>
</feature>
<protein>
    <recommendedName>
        <fullName evidence="2">Protein CPL1-like domain-containing protein</fullName>
    </recommendedName>
</protein>
<feature type="chain" id="PRO_5008628221" description="Protein CPL1-like domain-containing protein" evidence="1">
    <location>
        <begin position="25"/>
        <end position="297"/>
    </location>
</feature>
<dbReference type="OrthoDB" id="2563080at2759"/>
<dbReference type="EMBL" id="KI894013">
    <property type="protein sequence ID" value="OCF48789.1"/>
    <property type="molecule type" value="Genomic_DNA"/>
</dbReference>
<evidence type="ECO:0000313" key="3">
    <source>
        <dbReference type="EMBL" id="OCF48789.1"/>
    </source>
</evidence>
<dbReference type="InterPro" id="IPR038955">
    <property type="entry name" value="PriA/CPL1_fungi"/>
</dbReference>
<dbReference type="EMBL" id="CP144528">
    <property type="protein sequence ID" value="WWC72920.1"/>
    <property type="molecule type" value="Genomic_DNA"/>
</dbReference>
<dbReference type="InterPro" id="IPR048661">
    <property type="entry name" value="CPL1-like"/>
</dbReference>
<reference evidence="3" key="3">
    <citation type="submission" date="2016-07" db="EMBL/GenBank/DDBJ databases">
        <title>Evolution of pathogenesis and genome organization in the Tremellales.</title>
        <authorList>
            <person name="Cuomo C."/>
            <person name="Litvintseva A."/>
            <person name="Heitman J."/>
            <person name="Chen Y."/>
            <person name="Sun S."/>
            <person name="Springer D."/>
            <person name="Dromer F."/>
            <person name="Young S."/>
            <person name="Zeng Q."/>
            <person name="Chapman S."/>
            <person name="Gujja S."/>
            <person name="Saif S."/>
            <person name="Birren B."/>
        </authorList>
    </citation>
    <scope>NUCLEOTIDE SEQUENCE</scope>
    <source>
        <strain evidence="3">CBS 10737</strain>
    </source>
</reference>